<dbReference type="InterPro" id="IPR036282">
    <property type="entry name" value="Glutathione-S-Trfase_C_sf"/>
</dbReference>
<dbReference type="Gramene" id="TraesNOR6D03G03833230.1">
    <property type="protein sequence ID" value="TraesNOR6D03G03833230.1"/>
    <property type="gene ID" value="TraesNOR6D03G03833230"/>
</dbReference>
<dbReference type="OMA" id="LTECCRG"/>
<dbReference type="Gramene" id="TraesCS6D03G0861700.1">
    <property type="protein sequence ID" value="TraesCS6D03G0861700.1.CDS"/>
    <property type="gene ID" value="TraesCS6D03G0861700"/>
</dbReference>
<dbReference type="OrthoDB" id="697701at2759"/>
<dbReference type="SMR" id="A0A3B6QP13"/>
<dbReference type="Gramene" id="TraesJUL6D03G03825630.1">
    <property type="protein sequence ID" value="TraesJUL6D03G03825630.1"/>
    <property type="gene ID" value="TraesJUL6D03G03825630"/>
</dbReference>
<dbReference type="Gramene" id="TraesLAC6D03G03743200.1">
    <property type="protein sequence ID" value="TraesLAC6D03G03743200.1"/>
    <property type="gene ID" value="TraesLAC6D03G03743200"/>
</dbReference>
<evidence type="ECO:0000313" key="4">
    <source>
        <dbReference type="Proteomes" id="UP000019116"/>
    </source>
</evidence>
<comment type="similarity">
    <text evidence="1">Belongs to the GST superfamily.</text>
</comment>
<dbReference type="GO" id="GO:0004364">
    <property type="term" value="F:glutathione transferase activity"/>
    <property type="evidence" value="ECO:0007669"/>
    <property type="project" value="UniProtKB-UniRule"/>
</dbReference>
<dbReference type="EC" id="2.5.1.18" evidence="1"/>
<keyword evidence="4" id="KW-1185">Reference proteome</keyword>
<dbReference type="SUPFAM" id="SSF47616">
    <property type="entry name" value="GST C-terminal domain-like"/>
    <property type="match status" value="1"/>
</dbReference>
<dbReference type="STRING" id="4565.A0A3B6QP13"/>
<dbReference type="CDD" id="cd03185">
    <property type="entry name" value="GST_C_Tau"/>
    <property type="match status" value="1"/>
</dbReference>
<dbReference type="PANTHER" id="PTHR11260:SF478">
    <property type="entry name" value="GLUTATHIONE TRANSFERASE"/>
    <property type="match status" value="1"/>
</dbReference>
<organism evidence="3">
    <name type="scientific">Triticum aestivum</name>
    <name type="common">Wheat</name>
    <dbReference type="NCBI Taxonomy" id="4565"/>
    <lineage>
        <taxon>Eukaryota</taxon>
        <taxon>Viridiplantae</taxon>
        <taxon>Streptophyta</taxon>
        <taxon>Embryophyta</taxon>
        <taxon>Tracheophyta</taxon>
        <taxon>Spermatophyta</taxon>
        <taxon>Magnoliopsida</taxon>
        <taxon>Liliopsida</taxon>
        <taxon>Poales</taxon>
        <taxon>Poaceae</taxon>
        <taxon>BOP clade</taxon>
        <taxon>Pooideae</taxon>
        <taxon>Triticodae</taxon>
        <taxon>Triticeae</taxon>
        <taxon>Triticinae</taxon>
        <taxon>Triticum</taxon>
    </lineage>
</organism>
<dbReference type="EnsemblPlants" id="TraesCS6D02G374000.1">
    <property type="protein sequence ID" value="TraesCS6D02G374000.1"/>
    <property type="gene ID" value="TraesCS6D02G374000"/>
</dbReference>
<keyword evidence="1" id="KW-0963">Cytoplasm</keyword>
<dbReference type="InterPro" id="IPR010987">
    <property type="entry name" value="Glutathione-S-Trfase_C-like"/>
</dbReference>
<keyword evidence="1" id="KW-0808">Transferase</keyword>
<protein>
    <recommendedName>
        <fullName evidence="1">Glutathione S-transferase</fullName>
        <ecNumber evidence="1">2.5.1.18</ecNumber>
    </recommendedName>
</protein>
<comment type="function">
    <text evidence="1">Is involved in the conjugation of reduced glutathione to a wide number of exogenous and endogenous hydrophobic electrophiles.</text>
</comment>
<dbReference type="GO" id="GO:0005829">
    <property type="term" value="C:cytosol"/>
    <property type="evidence" value="ECO:0007669"/>
    <property type="project" value="UniProtKB-SubCell"/>
</dbReference>
<proteinExistence type="inferred from homology"/>
<dbReference type="InterPro" id="IPR045074">
    <property type="entry name" value="GST_C_Tau"/>
</dbReference>
<evidence type="ECO:0000313" key="3">
    <source>
        <dbReference type="EnsemblPlants" id="TraesCS6D02G374000.1"/>
    </source>
</evidence>
<feature type="domain" description="GST C-terminal" evidence="2">
    <location>
        <begin position="29"/>
        <end position="167"/>
    </location>
</feature>
<dbReference type="PANTHER" id="PTHR11260">
    <property type="entry name" value="GLUTATHIONE S-TRANSFERASE, GST, SUPERFAMILY, GST DOMAIN CONTAINING"/>
    <property type="match status" value="1"/>
</dbReference>
<accession>A0A3B6QP13</accession>
<dbReference type="InterPro" id="IPR045073">
    <property type="entry name" value="Omega/Tau-like"/>
</dbReference>
<dbReference type="PROSITE" id="PS50405">
    <property type="entry name" value="GST_CTER"/>
    <property type="match status" value="1"/>
</dbReference>
<dbReference type="Gramene" id="TraesWEE_scaffold_107835_01G000100.1">
    <property type="protein sequence ID" value="TraesWEE_scaffold_107835_01G000100.1"/>
    <property type="gene ID" value="TraesWEE_scaffold_107835_01G000100"/>
</dbReference>
<evidence type="ECO:0000256" key="1">
    <source>
        <dbReference type="RuleBase" id="RU369102"/>
    </source>
</evidence>
<dbReference type="Gramene" id="TraesCS6D02G374000.1">
    <property type="protein sequence ID" value="TraesCS6D02G374000.1"/>
    <property type="gene ID" value="TraesCS6D02G374000"/>
</dbReference>
<reference evidence="3" key="1">
    <citation type="submission" date="2018-08" db="EMBL/GenBank/DDBJ databases">
        <authorList>
            <person name="Rossello M."/>
        </authorList>
    </citation>
    <scope>NUCLEOTIDE SEQUENCE [LARGE SCALE GENOMIC DNA]</scope>
    <source>
        <strain evidence="3">cv. Chinese Spring</strain>
    </source>
</reference>
<dbReference type="AlphaFoldDB" id="A0A3B6QP13"/>
<comment type="subcellular location">
    <subcellularLocation>
        <location evidence="1">Cytoplasm</location>
        <location evidence="1">Cytosol</location>
    </subcellularLocation>
</comment>
<dbReference type="Gene3D" id="1.20.1050.10">
    <property type="match status" value="1"/>
</dbReference>
<dbReference type="Proteomes" id="UP000019116">
    <property type="component" value="Chromosome 6D"/>
</dbReference>
<name>A0A3B6QP13_WHEAT</name>
<comment type="catalytic activity">
    <reaction evidence="1">
        <text>RX + glutathione = an S-substituted glutathione + a halide anion + H(+)</text>
        <dbReference type="Rhea" id="RHEA:16437"/>
        <dbReference type="ChEBI" id="CHEBI:15378"/>
        <dbReference type="ChEBI" id="CHEBI:16042"/>
        <dbReference type="ChEBI" id="CHEBI:17792"/>
        <dbReference type="ChEBI" id="CHEBI:57925"/>
        <dbReference type="ChEBI" id="CHEBI:90779"/>
        <dbReference type="EC" id="2.5.1.18"/>
    </reaction>
</comment>
<evidence type="ECO:0000259" key="2">
    <source>
        <dbReference type="PROSITE" id="PS50405"/>
    </source>
</evidence>
<dbReference type="GO" id="GO:0006749">
    <property type="term" value="P:glutathione metabolic process"/>
    <property type="evidence" value="ECO:0007669"/>
    <property type="project" value="InterPro"/>
</dbReference>
<sequence>MRHHLLALTILGYIDKVYHGIAPFVFPTNPNQRAMPRFWAAYIANKIVAPRWNMFGRKTDKKKDEGREEIFASEETQQRALTECCRGKPFFGGDNVRYVDVILGGMVSTMQPTGELYGRVFHDATKTPLLLVWMMDHFSELDPAKMVLPDIGRLAAFAKMKQAQKALN</sequence>
<reference evidence="3" key="2">
    <citation type="submission" date="2018-10" db="UniProtKB">
        <authorList>
            <consortium name="EnsemblPlants"/>
        </authorList>
    </citation>
    <scope>IDENTIFICATION</scope>
</reference>